<dbReference type="PANTHER" id="PTHR42747">
    <property type="entry name" value="NITRONATE MONOOXYGENASE-RELATED"/>
    <property type="match status" value="1"/>
</dbReference>
<evidence type="ECO:0000256" key="2">
    <source>
        <dbReference type="ARBA" id="ARBA00022630"/>
    </source>
</evidence>
<keyword evidence="5 6" id="KW-0503">Monooxygenase</keyword>
<keyword evidence="2" id="KW-0285">Flavoprotein</keyword>
<evidence type="ECO:0000256" key="3">
    <source>
        <dbReference type="ARBA" id="ARBA00022643"/>
    </source>
</evidence>
<keyword evidence="3" id="KW-0288">FMN</keyword>
<dbReference type="FunFam" id="3.20.20.70:FF:000210">
    <property type="entry name" value="2-nitropropane dioxygenase"/>
    <property type="match status" value="1"/>
</dbReference>
<dbReference type="GO" id="GO:0018580">
    <property type="term" value="F:nitronate monooxygenase activity"/>
    <property type="evidence" value="ECO:0007669"/>
    <property type="project" value="UniProtKB-EC"/>
</dbReference>
<keyword evidence="7" id="KW-1185">Reference proteome</keyword>
<dbReference type="Pfam" id="PF03060">
    <property type="entry name" value="NMO"/>
    <property type="match status" value="1"/>
</dbReference>
<dbReference type="Gene3D" id="3.20.20.70">
    <property type="entry name" value="Aldolase class I"/>
    <property type="match status" value="1"/>
</dbReference>
<dbReference type="InterPro" id="IPR004136">
    <property type="entry name" value="NMO"/>
</dbReference>
<evidence type="ECO:0000313" key="7">
    <source>
        <dbReference type="Proteomes" id="UP000585681"/>
    </source>
</evidence>
<reference evidence="6" key="1">
    <citation type="submission" date="2020-08" db="EMBL/GenBank/DDBJ databases">
        <title>Genomic Encyclopedia of Type Strains, Phase IV (KMG-IV): sequencing the most valuable type-strain genomes for metagenomic binning, comparative biology and taxonomic classification.</title>
        <authorList>
            <person name="Goeker M."/>
        </authorList>
    </citation>
    <scope>NUCLEOTIDE SEQUENCE [LARGE SCALE GENOMIC DNA]</scope>
    <source>
        <strain evidence="6">DSM 105040</strain>
    </source>
</reference>
<comment type="similarity">
    <text evidence="1">Belongs to the nitronate monooxygenase family. NMO class I subfamily.</text>
</comment>
<dbReference type="PANTHER" id="PTHR42747:SF4">
    <property type="entry name" value="BLR1330 PROTEIN"/>
    <property type="match status" value="1"/>
</dbReference>
<dbReference type="CDD" id="cd04730">
    <property type="entry name" value="NPD_like"/>
    <property type="match status" value="1"/>
</dbReference>
<dbReference type="InterPro" id="IPR013785">
    <property type="entry name" value="Aldolase_TIM"/>
</dbReference>
<evidence type="ECO:0000313" key="6">
    <source>
        <dbReference type="EMBL" id="MBB4020760.1"/>
    </source>
</evidence>
<sequence length="308" mass="31987">MTIPDLLKGRLSAPVIAAPLFLISNPDLVVETCRAGVVGTFPTLNQRTTEGYEAWLNDIETRLTRADAPFGVNLIVGKGNDRLEGDLAVTVAHEVPIVITSLGIDEAVIRAVQAYGGLVFHDITTIRHARRAAAAGVDGIIAVAAGAGGHAGAKSPFALAAEIREFFNGALILAGAINTGRQVAAARLMGADLAYIGTRFIATQEAQADPEYKQMLLESSADDIVYTPAISGMNANFLRNSIIRAGLDPDAPSAGAGRGGNAGDIAKAWKHVWSAGQGVGTISDICTASELCARLVSEYRSAAQVLGA</sequence>
<comment type="caution">
    <text evidence="6">The sequence shown here is derived from an EMBL/GenBank/DDBJ whole genome shotgun (WGS) entry which is preliminary data.</text>
</comment>
<dbReference type="RefSeq" id="WP_054538187.1">
    <property type="nucleotide sequence ID" value="NZ_JACIEQ010000001.1"/>
</dbReference>
<evidence type="ECO:0000256" key="5">
    <source>
        <dbReference type="ARBA" id="ARBA00023033"/>
    </source>
</evidence>
<accession>A0A840C6Q3</accession>
<dbReference type="Proteomes" id="UP000585681">
    <property type="component" value="Unassembled WGS sequence"/>
</dbReference>
<name>A0A840C6Q3_9RHOB</name>
<organism evidence="6 7">
    <name type="scientific">Actibacterium naphthalenivorans</name>
    <dbReference type="NCBI Taxonomy" id="1614693"/>
    <lineage>
        <taxon>Bacteria</taxon>
        <taxon>Pseudomonadati</taxon>
        <taxon>Pseudomonadota</taxon>
        <taxon>Alphaproteobacteria</taxon>
        <taxon>Rhodobacterales</taxon>
        <taxon>Roseobacteraceae</taxon>
        <taxon>Actibacterium</taxon>
    </lineage>
</organism>
<protein>
    <submittedName>
        <fullName evidence="6">Nitronate monooxygenase</fullName>
        <ecNumber evidence="6">1.13.12.16</ecNumber>
    </submittedName>
</protein>
<keyword evidence="4 6" id="KW-0560">Oxidoreductase</keyword>
<evidence type="ECO:0000256" key="4">
    <source>
        <dbReference type="ARBA" id="ARBA00023002"/>
    </source>
</evidence>
<dbReference type="EMBL" id="JACIEQ010000001">
    <property type="protein sequence ID" value="MBB4020760.1"/>
    <property type="molecule type" value="Genomic_DNA"/>
</dbReference>
<dbReference type="EC" id="1.13.12.16" evidence="6"/>
<gene>
    <name evidence="6" type="ORF">GGR17_000551</name>
</gene>
<evidence type="ECO:0000256" key="1">
    <source>
        <dbReference type="ARBA" id="ARBA00009881"/>
    </source>
</evidence>
<proteinExistence type="inferred from homology"/>
<dbReference type="SUPFAM" id="SSF51412">
    <property type="entry name" value="Inosine monophosphate dehydrogenase (IMPDH)"/>
    <property type="match status" value="1"/>
</dbReference>
<dbReference type="AlphaFoldDB" id="A0A840C6Q3"/>